<dbReference type="PANTHER" id="PTHR32432">
    <property type="entry name" value="CELL DIVISION PROTEIN FTSA-RELATED"/>
    <property type="match status" value="1"/>
</dbReference>
<accession>A0A285NW75</accession>
<organism evidence="1 2">
    <name type="scientific">Hydrogenobacter hydrogenophilus</name>
    <dbReference type="NCBI Taxonomy" id="35835"/>
    <lineage>
        <taxon>Bacteria</taxon>
        <taxon>Pseudomonadati</taxon>
        <taxon>Aquificota</taxon>
        <taxon>Aquificia</taxon>
        <taxon>Aquificales</taxon>
        <taxon>Aquificaceae</taxon>
        <taxon>Hydrogenobacter</taxon>
    </lineage>
</organism>
<dbReference type="Pfam" id="PF14450">
    <property type="entry name" value="FtsA"/>
    <property type="match status" value="1"/>
</dbReference>
<evidence type="ECO:0000313" key="2">
    <source>
        <dbReference type="Proteomes" id="UP000218627"/>
    </source>
</evidence>
<dbReference type="RefSeq" id="WP_096601572.1">
    <property type="nucleotide sequence ID" value="NZ_OBEN01000003.1"/>
</dbReference>
<dbReference type="InterPro" id="IPR050696">
    <property type="entry name" value="FtsA/MreB"/>
</dbReference>
<dbReference type="Proteomes" id="UP000218627">
    <property type="component" value="Unassembled WGS sequence"/>
</dbReference>
<sequence>MIYTGVDGKKLFSVEKHLLKNTWRPTQKTGRKICVIPSDLCLVRIEQAFSRKISQLRSFYALDVEQRYGKVSWDFSLYQDKVFLGVYRDYQPEDCFNVELEVFALARVLQVLGYENAYLLDIGRRKTTLISLKDGLLSAYRVLMKGGDYLTELIAQERSLDFQSAEELKKEKGFNLEEVKRGMQDILSSLGFNLTDEHVLLSGGGSKIKGIEELFQKALNNHYCDPTLNTAFGASLKFLVKKPYPDFVEKELPKEQLKTVSLLTGSSILLFLGSYVLTGMLWSWDNLRSLEREEFKKTFPGTPIVSLYDQVRSKVSAEEPYELTKKLSELSQKLKPDIKVYSIEFLDGKLTIRGEGKEEVISQINPQKIKKTPTGSVEFELEIK</sequence>
<dbReference type="SUPFAM" id="SSF53067">
    <property type="entry name" value="Actin-like ATPase domain"/>
    <property type="match status" value="1"/>
</dbReference>
<dbReference type="Gene3D" id="3.30.420.40">
    <property type="match status" value="1"/>
</dbReference>
<keyword evidence="2" id="KW-1185">Reference proteome</keyword>
<reference evidence="2" key="1">
    <citation type="submission" date="2017-09" db="EMBL/GenBank/DDBJ databases">
        <authorList>
            <person name="Varghese N."/>
            <person name="Submissions S."/>
        </authorList>
    </citation>
    <scope>NUCLEOTIDE SEQUENCE [LARGE SCALE GENOMIC DNA]</scope>
    <source>
        <strain evidence="2">DSM 2913</strain>
    </source>
</reference>
<dbReference type="InterPro" id="IPR043129">
    <property type="entry name" value="ATPase_NBD"/>
</dbReference>
<dbReference type="OrthoDB" id="12213at2"/>
<dbReference type="EMBL" id="OBEN01000003">
    <property type="protein sequence ID" value="SNZ13715.1"/>
    <property type="molecule type" value="Genomic_DNA"/>
</dbReference>
<dbReference type="GO" id="GO:0051301">
    <property type="term" value="P:cell division"/>
    <property type="evidence" value="ECO:0007669"/>
    <property type="project" value="UniProtKB-KW"/>
</dbReference>
<proteinExistence type="predicted"/>
<dbReference type="AlphaFoldDB" id="A0A285NW75"/>
<name>A0A285NW75_9AQUI</name>
<gene>
    <name evidence="1" type="ORF">SAMN06265353_0866</name>
</gene>
<protein>
    <submittedName>
        <fullName evidence="1">Cell division protein FtsA</fullName>
    </submittedName>
</protein>
<dbReference type="PANTHER" id="PTHR32432:SF3">
    <property type="entry name" value="ETHANOLAMINE UTILIZATION PROTEIN EUTJ"/>
    <property type="match status" value="1"/>
</dbReference>
<keyword evidence="1" id="KW-0132">Cell division</keyword>
<evidence type="ECO:0000313" key="1">
    <source>
        <dbReference type="EMBL" id="SNZ13715.1"/>
    </source>
</evidence>
<keyword evidence="1" id="KW-0131">Cell cycle</keyword>